<feature type="compositionally biased region" description="Polar residues" evidence="1">
    <location>
        <begin position="1"/>
        <end position="10"/>
    </location>
</feature>
<dbReference type="GeneID" id="41974527"/>
<dbReference type="PANTHER" id="PTHR37012:SF2">
    <property type="entry name" value="BZIP DOMAIN-CONTAINING PROTEIN-RELATED"/>
    <property type="match status" value="1"/>
</dbReference>
<evidence type="ECO:0000313" key="3">
    <source>
        <dbReference type="Proteomes" id="UP000319257"/>
    </source>
</evidence>
<gene>
    <name evidence="2" type="ORF">E0L32_007080</name>
</gene>
<dbReference type="RefSeq" id="XP_030993905.1">
    <property type="nucleotide sequence ID" value="XM_031141784.1"/>
</dbReference>
<dbReference type="AlphaFoldDB" id="A0A507B0F7"/>
<dbReference type="Gene3D" id="1.20.5.170">
    <property type="match status" value="1"/>
</dbReference>
<dbReference type="CDD" id="cd14688">
    <property type="entry name" value="bZIP_YAP"/>
    <property type="match status" value="1"/>
</dbReference>
<dbReference type="InParanoid" id="A0A507B0F7"/>
<sequence>MPSSPSNEPTKTTKRKGTRSVSTLTPTQLARKRANDREAQRAIRARTKEHIEKLERELEELKSGGAQSRDDVVNNLLKKNRALEKEIQFLSDKLREVGAGMPPTTSQHYPPPENMAGAPSSGVSSRASSFGQNSGDFSNGVSYIPTSEPREPWSAVLPVSVPSTVSSPSSTGNDEYRYIPTTVGPLLDTSCMPTSMPFVKGHDSEFDDIDSDSGYAPGLPSTMPGHYVAQQSWPMYPVYYPQSPAL</sequence>
<reference evidence="2 3" key="1">
    <citation type="submission" date="2019-06" db="EMBL/GenBank/DDBJ databases">
        <title>Draft genome sequence of the filamentous fungus Phialemoniopsis curvata isolated from diesel fuel.</title>
        <authorList>
            <person name="Varaljay V.A."/>
            <person name="Lyon W.J."/>
            <person name="Crouch A.L."/>
            <person name="Drake C.E."/>
            <person name="Hollomon J.M."/>
            <person name="Nadeau L.J."/>
            <person name="Nunn H.S."/>
            <person name="Stevenson B.S."/>
            <person name="Bojanowski C.L."/>
            <person name="Crookes-Goodson W.J."/>
        </authorList>
    </citation>
    <scope>NUCLEOTIDE SEQUENCE [LARGE SCALE GENOMIC DNA]</scope>
    <source>
        <strain evidence="2 3">D216</strain>
    </source>
</reference>
<accession>A0A507B0F7</accession>
<dbReference type="PANTHER" id="PTHR37012">
    <property type="entry name" value="B-ZIP TRANSCRIPTION FACTOR (EUROFUNG)-RELATED"/>
    <property type="match status" value="1"/>
</dbReference>
<feature type="compositionally biased region" description="Low complexity" evidence="1">
    <location>
        <begin position="116"/>
        <end position="131"/>
    </location>
</feature>
<evidence type="ECO:0000313" key="2">
    <source>
        <dbReference type="EMBL" id="TPX12194.1"/>
    </source>
</evidence>
<keyword evidence="3" id="KW-1185">Reference proteome</keyword>
<feature type="region of interest" description="Disordered" evidence="1">
    <location>
        <begin position="1"/>
        <end position="40"/>
    </location>
</feature>
<evidence type="ECO:0008006" key="4">
    <source>
        <dbReference type="Google" id="ProtNLM"/>
    </source>
</evidence>
<evidence type="ECO:0000256" key="1">
    <source>
        <dbReference type="SAM" id="MobiDB-lite"/>
    </source>
</evidence>
<dbReference type="SUPFAM" id="SSF57959">
    <property type="entry name" value="Leucine zipper domain"/>
    <property type="match status" value="1"/>
</dbReference>
<feature type="compositionally biased region" description="Polar residues" evidence="1">
    <location>
        <begin position="19"/>
        <end position="28"/>
    </location>
</feature>
<comment type="caution">
    <text evidence="2">The sequence shown here is derived from an EMBL/GenBank/DDBJ whole genome shotgun (WGS) entry which is preliminary data.</text>
</comment>
<name>A0A507B0F7_9PEZI</name>
<feature type="region of interest" description="Disordered" evidence="1">
    <location>
        <begin position="96"/>
        <end position="135"/>
    </location>
</feature>
<organism evidence="2 3">
    <name type="scientific">Thyridium curvatum</name>
    <dbReference type="NCBI Taxonomy" id="1093900"/>
    <lineage>
        <taxon>Eukaryota</taxon>
        <taxon>Fungi</taxon>
        <taxon>Dikarya</taxon>
        <taxon>Ascomycota</taxon>
        <taxon>Pezizomycotina</taxon>
        <taxon>Sordariomycetes</taxon>
        <taxon>Sordariomycetidae</taxon>
        <taxon>Thyridiales</taxon>
        <taxon>Thyridiaceae</taxon>
        <taxon>Thyridium</taxon>
    </lineage>
</organism>
<dbReference type="EMBL" id="SKBQ01000042">
    <property type="protein sequence ID" value="TPX12194.1"/>
    <property type="molecule type" value="Genomic_DNA"/>
</dbReference>
<proteinExistence type="predicted"/>
<protein>
    <recommendedName>
        <fullName evidence="4">BZIP transcription factor</fullName>
    </recommendedName>
</protein>
<dbReference type="Proteomes" id="UP000319257">
    <property type="component" value="Unassembled WGS sequence"/>
</dbReference>
<dbReference type="GO" id="GO:0003700">
    <property type="term" value="F:DNA-binding transcription factor activity"/>
    <property type="evidence" value="ECO:0007669"/>
    <property type="project" value="InterPro"/>
</dbReference>
<dbReference type="OrthoDB" id="3535998at2759"/>
<dbReference type="InterPro" id="IPR046347">
    <property type="entry name" value="bZIP_sf"/>
</dbReference>